<dbReference type="SMART" id="SM00448">
    <property type="entry name" value="REC"/>
    <property type="match status" value="1"/>
</dbReference>
<evidence type="ECO:0000313" key="10">
    <source>
        <dbReference type="Proteomes" id="UP000066284"/>
    </source>
</evidence>
<dbReference type="GO" id="GO:0000160">
    <property type="term" value="P:phosphorelay signal transduction system"/>
    <property type="evidence" value="ECO:0007669"/>
    <property type="project" value="InterPro"/>
</dbReference>
<keyword evidence="1" id="KW-0547">Nucleotide-binding</keyword>
<dbReference type="AlphaFoldDB" id="A0A0S4KVH1"/>
<dbReference type="STRING" id="1715989.NITINOP_1479"/>
<keyword evidence="10" id="KW-1185">Reference proteome</keyword>
<proteinExistence type="predicted"/>
<dbReference type="Gene3D" id="1.10.10.60">
    <property type="entry name" value="Homeodomain-like"/>
    <property type="match status" value="1"/>
</dbReference>
<dbReference type="SUPFAM" id="SSF52540">
    <property type="entry name" value="P-loop containing nucleoside triphosphate hydrolases"/>
    <property type="match status" value="1"/>
</dbReference>
<dbReference type="InterPro" id="IPR003593">
    <property type="entry name" value="AAA+_ATPase"/>
</dbReference>
<dbReference type="InterPro" id="IPR001789">
    <property type="entry name" value="Sig_transdc_resp-reg_receiver"/>
</dbReference>
<dbReference type="PANTHER" id="PTHR32071">
    <property type="entry name" value="TRANSCRIPTIONAL REGULATORY PROTEIN"/>
    <property type="match status" value="1"/>
</dbReference>
<reference evidence="10" key="1">
    <citation type="submission" date="2015-09" db="EMBL/GenBank/DDBJ databases">
        <authorList>
            <person name="Daims H."/>
        </authorList>
    </citation>
    <scope>NUCLEOTIDE SEQUENCE [LARGE SCALE GENOMIC DNA]</scope>
</reference>
<keyword evidence="3" id="KW-0805">Transcription regulation</keyword>
<evidence type="ECO:0000256" key="2">
    <source>
        <dbReference type="ARBA" id="ARBA00022840"/>
    </source>
</evidence>
<evidence type="ECO:0000256" key="3">
    <source>
        <dbReference type="ARBA" id="ARBA00023015"/>
    </source>
</evidence>
<name>A0A0S4KVH1_9BACT</name>
<dbReference type="OrthoDB" id="9803970at2"/>
<dbReference type="InterPro" id="IPR002078">
    <property type="entry name" value="Sigma_54_int"/>
</dbReference>
<dbReference type="Pfam" id="PF25601">
    <property type="entry name" value="AAA_lid_14"/>
    <property type="match status" value="1"/>
</dbReference>
<gene>
    <name evidence="9" type="ORF">NITINOP_1479</name>
</gene>
<dbReference type="InterPro" id="IPR025944">
    <property type="entry name" value="Sigma_54_int_dom_CS"/>
</dbReference>
<accession>A0A0S4KVH1</accession>
<dbReference type="PANTHER" id="PTHR32071:SF117">
    <property type="entry name" value="PTS-DEPENDENT DIHYDROXYACETONE KINASE OPERON REGULATORY PROTEIN-RELATED"/>
    <property type="match status" value="1"/>
</dbReference>
<dbReference type="KEGG" id="nio:NITINOP_1479"/>
<dbReference type="GO" id="GO:0006355">
    <property type="term" value="P:regulation of DNA-templated transcription"/>
    <property type="evidence" value="ECO:0007669"/>
    <property type="project" value="InterPro"/>
</dbReference>
<dbReference type="Gene3D" id="3.40.50.2300">
    <property type="match status" value="1"/>
</dbReference>
<sequence>MAWQILLVEDEASVREAFALRLSDHGYMVQTADSGEEALSLLRTFEPDILVLDLVMPNLSGLDVLARVKRQFPHLLVILLTARGTVKDAVEATKLGAFDFVAKSIDMEDLLHALHRATELLALQRQVHLHSGQDTERYALDRVIAESPVTRAFLGQVRELVKNDRVTVLLQGETGTGKQYMARVIHYNGGRAHKPCIEVDCPSIPRELFESELFGHEKGSFTGAATRKTGLIEMAEGGTVLFDEVADLPLPLQAKLLRVLEERTLRRVGGSTTIPVDVRFMAATNHNLKDAVARGEFREDLYFRLNVVTLTVPPLRERREDIVPLAERFMEQFAVALKQPARRLADTVKAMLAQYDFPGNIRELRNLIERAVLFCSKDTLDAAHFPSDIHVGSRPTTVQRSPLPVASPQPSDPMQIHLAFRLGEQSLADLENRIIWEAIQRAGGNKTLAAKYLGITRWTLNRRRKSHPLTE</sequence>
<dbReference type="CDD" id="cd00009">
    <property type="entry name" value="AAA"/>
    <property type="match status" value="1"/>
</dbReference>
<dbReference type="PROSITE" id="PS50110">
    <property type="entry name" value="RESPONSE_REGULATORY"/>
    <property type="match status" value="1"/>
</dbReference>
<dbReference type="InterPro" id="IPR011006">
    <property type="entry name" value="CheY-like_superfamily"/>
</dbReference>
<dbReference type="InterPro" id="IPR009057">
    <property type="entry name" value="Homeodomain-like_sf"/>
</dbReference>
<dbReference type="Pfam" id="PF00158">
    <property type="entry name" value="Sigma54_activat"/>
    <property type="match status" value="1"/>
</dbReference>
<dbReference type="Gene3D" id="3.40.50.300">
    <property type="entry name" value="P-loop containing nucleotide triphosphate hydrolases"/>
    <property type="match status" value="1"/>
</dbReference>
<evidence type="ECO:0000313" key="9">
    <source>
        <dbReference type="EMBL" id="CUQ66454.1"/>
    </source>
</evidence>
<dbReference type="SUPFAM" id="SSF52172">
    <property type="entry name" value="CheY-like"/>
    <property type="match status" value="1"/>
</dbReference>
<dbReference type="Proteomes" id="UP000066284">
    <property type="component" value="Chromosome 1"/>
</dbReference>
<dbReference type="GO" id="GO:0005524">
    <property type="term" value="F:ATP binding"/>
    <property type="evidence" value="ECO:0007669"/>
    <property type="project" value="UniProtKB-KW"/>
</dbReference>
<dbReference type="InterPro" id="IPR058031">
    <property type="entry name" value="AAA_lid_NorR"/>
</dbReference>
<dbReference type="InterPro" id="IPR002197">
    <property type="entry name" value="HTH_Fis"/>
</dbReference>
<evidence type="ECO:0000256" key="4">
    <source>
        <dbReference type="ARBA" id="ARBA00023125"/>
    </source>
</evidence>
<dbReference type="RefSeq" id="WP_062484476.1">
    <property type="nucleotide sequence ID" value="NZ_LN885086.1"/>
</dbReference>
<evidence type="ECO:0000259" key="7">
    <source>
        <dbReference type="PROSITE" id="PS50045"/>
    </source>
</evidence>
<dbReference type="PROSITE" id="PS00688">
    <property type="entry name" value="SIGMA54_INTERACT_3"/>
    <property type="match status" value="1"/>
</dbReference>
<dbReference type="FunFam" id="3.40.50.300:FF:000006">
    <property type="entry name" value="DNA-binding transcriptional regulator NtrC"/>
    <property type="match status" value="1"/>
</dbReference>
<evidence type="ECO:0000256" key="6">
    <source>
        <dbReference type="PROSITE-ProRule" id="PRU00169"/>
    </source>
</evidence>
<keyword evidence="5" id="KW-0804">Transcription</keyword>
<feature type="domain" description="Response regulatory" evidence="8">
    <location>
        <begin position="4"/>
        <end position="118"/>
    </location>
</feature>
<dbReference type="Gene3D" id="1.10.8.60">
    <property type="match status" value="1"/>
</dbReference>
<dbReference type="InterPro" id="IPR025943">
    <property type="entry name" value="Sigma_54_int_dom_ATP-bd_2"/>
</dbReference>
<dbReference type="Pfam" id="PF00072">
    <property type="entry name" value="Response_reg"/>
    <property type="match status" value="1"/>
</dbReference>
<keyword evidence="6" id="KW-0597">Phosphoprotein</keyword>
<feature type="modified residue" description="4-aspartylphosphate" evidence="6">
    <location>
        <position position="53"/>
    </location>
</feature>
<organism evidence="9 10">
    <name type="scientific">Candidatus Nitrospira inopinata</name>
    <dbReference type="NCBI Taxonomy" id="1715989"/>
    <lineage>
        <taxon>Bacteria</taxon>
        <taxon>Pseudomonadati</taxon>
        <taxon>Nitrospirota</taxon>
        <taxon>Nitrospiria</taxon>
        <taxon>Nitrospirales</taxon>
        <taxon>Nitrospiraceae</taxon>
        <taxon>Nitrospira</taxon>
    </lineage>
</organism>
<feature type="domain" description="Sigma-54 factor interaction" evidence="7">
    <location>
        <begin position="143"/>
        <end position="373"/>
    </location>
</feature>
<keyword evidence="2" id="KW-0067">ATP-binding</keyword>
<dbReference type="SMART" id="SM00382">
    <property type="entry name" value="AAA"/>
    <property type="match status" value="1"/>
</dbReference>
<dbReference type="PROSITE" id="PS50045">
    <property type="entry name" value="SIGMA54_INTERACT_4"/>
    <property type="match status" value="1"/>
</dbReference>
<dbReference type="Pfam" id="PF02954">
    <property type="entry name" value="HTH_8"/>
    <property type="match status" value="1"/>
</dbReference>
<dbReference type="InterPro" id="IPR025662">
    <property type="entry name" value="Sigma_54_int_dom_ATP-bd_1"/>
</dbReference>
<protein>
    <submittedName>
        <fullName evidence="9">Sigma-54 dependent transcriptional regulator</fullName>
    </submittedName>
</protein>
<evidence type="ECO:0000256" key="5">
    <source>
        <dbReference type="ARBA" id="ARBA00023163"/>
    </source>
</evidence>
<dbReference type="InterPro" id="IPR027417">
    <property type="entry name" value="P-loop_NTPase"/>
</dbReference>
<dbReference type="PROSITE" id="PS00676">
    <property type="entry name" value="SIGMA54_INTERACT_2"/>
    <property type="match status" value="1"/>
</dbReference>
<dbReference type="GO" id="GO:0043565">
    <property type="term" value="F:sequence-specific DNA binding"/>
    <property type="evidence" value="ECO:0007669"/>
    <property type="project" value="InterPro"/>
</dbReference>
<evidence type="ECO:0000256" key="1">
    <source>
        <dbReference type="ARBA" id="ARBA00022741"/>
    </source>
</evidence>
<dbReference type="SUPFAM" id="SSF46689">
    <property type="entry name" value="Homeodomain-like"/>
    <property type="match status" value="1"/>
</dbReference>
<keyword evidence="4" id="KW-0238">DNA-binding</keyword>
<dbReference type="EMBL" id="LN885086">
    <property type="protein sequence ID" value="CUQ66454.1"/>
    <property type="molecule type" value="Genomic_DNA"/>
</dbReference>
<evidence type="ECO:0000259" key="8">
    <source>
        <dbReference type="PROSITE" id="PS50110"/>
    </source>
</evidence>
<dbReference type="PROSITE" id="PS00675">
    <property type="entry name" value="SIGMA54_INTERACT_1"/>
    <property type="match status" value="1"/>
</dbReference>
<dbReference type="PRINTS" id="PR01590">
    <property type="entry name" value="HTHFIS"/>
</dbReference>